<comment type="caution">
    <text evidence="5">The sequence shown here is derived from an EMBL/GenBank/DDBJ whole genome shotgun (WGS) entry which is preliminary data.</text>
</comment>
<proteinExistence type="predicted"/>
<accession>A0AAN7MEC7</accession>
<dbReference type="PROSITE" id="PS50176">
    <property type="entry name" value="ARM_REPEAT"/>
    <property type="match status" value="1"/>
</dbReference>
<feature type="region of interest" description="Disordered" evidence="3">
    <location>
        <begin position="330"/>
        <end position="360"/>
    </location>
</feature>
<evidence type="ECO:0000259" key="4">
    <source>
        <dbReference type="Pfam" id="PF25055"/>
    </source>
</evidence>
<dbReference type="SMART" id="SM00185">
    <property type="entry name" value="ARM"/>
    <property type="match status" value="4"/>
</dbReference>
<keyword evidence="6" id="KW-1185">Reference proteome</keyword>
<dbReference type="Pfam" id="PF00514">
    <property type="entry name" value="Arm"/>
    <property type="match status" value="1"/>
</dbReference>
<dbReference type="InterPro" id="IPR016024">
    <property type="entry name" value="ARM-type_fold"/>
</dbReference>
<dbReference type="Gene3D" id="1.25.10.10">
    <property type="entry name" value="Leucine-rich Repeat Variant"/>
    <property type="match status" value="2"/>
</dbReference>
<dbReference type="PANTHER" id="PTHR46168">
    <property type="entry name" value="ARMADILLO REPEAT ONLY 4"/>
    <property type="match status" value="1"/>
</dbReference>
<name>A0AAN7MEC7_TRANT</name>
<gene>
    <name evidence="5" type="ORF">SAY86_003661</name>
</gene>
<dbReference type="AlphaFoldDB" id="A0AAN7MEC7"/>
<dbReference type="InterPro" id="IPR000225">
    <property type="entry name" value="Armadillo"/>
</dbReference>
<keyword evidence="1" id="KW-0677">Repeat</keyword>
<dbReference type="InterPro" id="IPR056694">
    <property type="entry name" value="DUF7792"/>
</dbReference>
<reference evidence="5 6" key="1">
    <citation type="journal article" date="2023" name="Hortic Res">
        <title>Pangenome of water caltrop reveals structural variations and asymmetric subgenome divergence after allopolyploidization.</title>
        <authorList>
            <person name="Zhang X."/>
            <person name="Chen Y."/>
            <person name="Wang L."/>
            <person name="Yuan Y."/>
            <person name="Fang M."/>
            <person name="Shi L."/>
            <person name="Lu R."/>
            <person name="Comes H.P."/>
            <person name="Ma Y."/>
            <person name="Chen Y."/>
            <person name="Huang G."/>
            <person name="Zhou Y."/>
            <person name="Zheng Z."/>
            <person name="Qiu Y."/>
        </authorList>
    </citation>
    <scope>NUCLEOTIDE SEQUENCE [LARGE SCALE GENOMIC DNA]</scope>
    <source>
        <strain evidence="5">F231</strain>
    </source>
</reference>
<feature type="repeat" description="ARM" evidence="2">
    <location>
        <begin position="201"/>
        <end position="244"/>
    </location>
</feature>
<evidence type="ECO:0000256" key="1">
    <source>
        <dbReference type="ARBA" id="ARBA00022737"/>
    </source>
</evidence>
<dbReference type="GO" id="GO:0007166">
    <property type="term" value="P:cell surface receptor signaling pathway"/>
    <property type="evidence" value="ECO:0007669"/>
    <property type="project" value="InterPro"/>
</dbReference>
<evidence type="ECO:0000256" key="3">
    <source>
        <dbReference type="SAM" id="MobiDB-lite"/>
    </source>
</evidence>
<organism evidence="5 6">
    <name type="scientific">Trapa natans</name>
    <name type="common">Water chestnut</name>
    <dbReference type="NCBI Taxonomy" id="22666"/>
    <lineage>
        <taxon>Eukaryota</taxon>
        <taxon>Viridiplantae</taxon>
        <taxon>Streptophyta</taxon>
        <taxon>Embryophyta</taxon>
        <taxon>Tracheophyta</taxon>
        <taxon>Spermatophyta</taxon>
        <taxon>Magnoliopsida</taxon>
        <taxon>eudicotyledons</taxon>
        <taxon>Gunneridae</taxon>
        <taxon>Pentapetalae</taxon>
        <taxon>rosids</taxon>
        <taxon>malvids</taxon>
        <taxon>Myrtales</taxon>
        <taxon>Lythraceae</taxon>
        <taxon>Trapa</taxon>
    </lineage>
</organism>
<evidence type="ECO:0000313" key="5">
    <source>
        <dbReference type="EMBL" id="KAK4803844.1"/>
    </source>
</evidence>
<dbReference type="EMBL" id="JAXQNO010000001">
    <property type="protein sequence ID" value="KAK4803844.1"/>
    <property type="molecule type" value="Genomic_DNA"/>
</dbReference>
<dbReference type="Gene3D" id="1.20.930.20">
    <property type="entry name" value="Adaptor protein Cbl, N-terminal domain"/>
    <property type="match status" value="1"/>
</dbReference>
<protein>
    <recommendedName>
        <fullName evidence="4">DUF7792 domain-containing protein</fullName>
    </recommendedName>
</protein>
<dbReference type="InterPro" id="IPR011989">
    <property type="entry name" value="ARM-like"/>
</dbReference>
<dbReference type="Proteomes" id="UP001346149">
    <property type="component" value="Unassembled WGS sequence"/>
</dbReference>
<feature type="domain" description="DUF7792" evidence="4">
    <location>
        <begin position="18"/>
        <end position="139"/>
    </location>
</feature>
<dbReference type="SUPFAM" id="SSF48371">
    <property type="entry name" value="ARM repeat"/>
    <property type="match status" value="1"/>
</dbReference>
<feature type="compositionally biased region" description="Low complexity" evidence="3">
    <location>
        <begin position="330"/>
        <end position="344"/>
    </location>
</feature>
<sequence>MANVAASMSSSEQERILQQELSECSDLAVQVITLGKEAEHSSSECSDLADQTARLYQLLGSIDLLSFSTQPMIYKRPIHRIVSDVSKNLEKGLTLVKKCKKHSSGVLRQVFAITTTADFRKVQALLESSIADMEWLLSIESGVANLALPPIASIDPILAWVWSYIAAIQLGQPNDRVDAANELATLARDSERNKKMIIDEDGIQPLLRLLKEGTLPDAQIAAANALFNIGTDQERVQAIVQGHGIPSIVRVLADSTTSVQVAVANLVGRMAELDDAAREEFARENVIKPLMMLLSVDTTLDDPKAIQPGKACFHSLVQINKELGVKPRSLNNSLNLSTSSPSHSDGSNRGGHHHMKREVDTPEMRLKLKISCASALRKLSKGSVANSRKITETKWLLCLATIITTGRGDLLLNCLNTVMEVTAVAESDADLRHASFKTNNPAAKAILEQLLRILEEETNCDLLVPAIKSVGYLARIFPARETRIIKLLVIQLEHIQVDVAREATIALEKFACPENFNHLEHSKTIVELNGIQRLRGLLKAEDVQLHVFKLLCYLAPVIGNSRGPDQVQVQVQALNFLHTSARRVMSQYPELGEIFGKAIHQLTHGQPRTH</sequence>
<evidence type="ECO:0000313" key="6">
    <source>
        <dbReference type="Proteomes" id="UP001346149"/>
    </source>
</evidence>
<evidence type="ECO:0000256" key="2">
    <source>
        <dbReference type="PROSITE-ProRule" id="PRU00259"/>
    </source>
</evidence>
<dbReference type="PANTHER" id="PTHR46168:SF15">
    <property type="entry name" value="ARMADILLO REPEAT-CONTAINING DOMAIN-CONTAINING PROTEIN"/>
    <property type="match status" value="1"/>
</dbReference>
<dbReference type="InterPro" id="IPR036537">
    <property type="entry name" value="Adaptor_Cbl_N_dom_sf"/>
</dbReference>
<dbReference type="Pfam" id="PF25055">
    <property type="entry name" value="DUF7792"/>
    <property type="match status" value="1"/>
</dbReference>